<feature type="region of interest" description="Disordered" evidence="18">
    <location>
        <begin position="381"/>
        <end position="400"/>
    </location>
</feature>
<dbReference type="RefSeq" id="XP_017988028.1">
    <property type="nucleotide sequence ID" value="XM_018132691.1"/>
</dbReference>
<feature type="region of interest" description="Disordered" evidence="18">
    <location>
        <begin position="477"/>
        <end position="522"/>
    </location>
</feature>
<evidence type="ECO:0000313" key="21">
    <source>
        <dbReference type="Proteomes" id="UP000243052"/>
    </source>
</evidence>
<dbReference type="InterPro" id="IPR048941">
    <property type="entry name" value="ATG1-like_MIT2"/>
</dbReference>
<reference evidence="20 21" key="1">
    <citation type="submission" date="2016-01" db="EMBL/GenBank/DDBJ databases">
        <title>Genome sequence of the yeast Holleya sinecauda.</title>
        <authorList>
            <person name="Dietrich F.S."/>
        </authorList>
    </citation>
    <scope>NUCLEOTIDE SEQUENCE [LARGE SCALE GENOMIC DNA]</scope>
    <source>
        <strain evidence="20 21">ATCC 58844</strain>
    </source>
</reference>
<dbReference type="AlphaFoldDB" id="A0A109UZA1"/>
<dbReference type="Pfam" id="PF21127">
    <property type="entry name" value="ATG1-like_MIT2"/>
    <property type="match status" value="1"/>
</dbReference>
<evidence type="ECO:0000256" key="14">
    <source>
        <dbReference type="ARBA" id="ARBA00023136"/>
    </source>
</evidence>
<dbReference type="Pfam" id="PF12063">
    <property type="entry name" value="ATG1-like_MIT1"/>
    <property type="match status" value="1"/>
</dbReference>
<dbReference type="Gene3D" id="1.10.510.10">
    <property type="entry name" value="Transferase(Phosphotransferase) domain 1"/>
    <property type="match status" value="1"/>
</dbReference>
<feature type="domain" description="Protein kinase" evidence="19">
    <location>
        <begin position="27"/>
        <end position="328"/>
    </location>
</feature>
<dbReference type="InterPro" id="IPR011009">
    <property type="entry name" value="Kinase-like_dom_sf"/>
</dbReference>
<dbReference type="GO" id="GO:0005524">
    <property type="term" value="F:ATP binding"/>
    <property type="evidence" value="ECO:0007669"/>
    <property type="project" value="UniProtKB-UniRule"/>
</dbReference>
<evidence type="ECO:0000256" key="9">
    <source>
        <dbReference type="ARBA" id="ARBA00022741"/>
    </source>
</evidence>
<evidence type="ECO:0000256" key="3">
    <source>
        <dbReference type="ARBA" id="ARBA00012513"/>
    </source>
</evidence>
<evidence type="ECO:0000256" key="16">
    <source>
        <dbReference type="ARBA" id="ARBA00060750"/>
    </source>
</evidence>
<keyword evidence="10" id="KW-0418">Kinase</keyword>
<dbReference type="FunFam" id="1.10.510.10:FF:000817">
    <property type="entry name" value="Serine/threonine-protein kinase ATG1"/>
    <property type="match status" value="1"/>
</dbReference>
<keyword evidence="7" id="KW-0963">Cytoplasm</keyword>
<feature type="region of interest" description="Disordered" evidence="18">
    <location>
        <begin position="639"/>
        <end position="688"/>
    </location>
</feature>
<dbReference type="GO" id="GO:0061709">
    <property type="term" value="P:reticulophagy"/>
    <property type="evidence" value="ECO:0007669"/>
    <property type="project" value="TreeGrafter"/>
</dbReference>
<keyword evidence="6" id="KW-0813">Transport</keyword>
<dbReference type="SUPFAM" id="SSF56112">
    <property type="entry name" value="Protein kinase-like (PK-like)"/>
    <property type="match status" value="1"/>
</dbReference>
<dbReference type="CDD" id="cd14009">
    <property type="entry name" value="STKc_ATG1_ULK_like"/>
    <property type="match status" value="1"/>
</dbReference>
<evidence type="ECO:0000256" key="7">
    <source>
        <dbReference type="ARBA" id="ARBA00022490"/>
    </source>
</evidence>
<keyword evidence="21" id="KW-1185">Reference proteome</keyword>
<evidence type="ECO:0000256" key="18">
    <source>
        <dbReference type="SAM" id="MobiDB-lite"/>
    </source>
</evidence>
<dbReference type="InterPro" id="IPR008271">
    <property type="entry name" value="Ser/Thr_kinase_AS"/>
</dbReference>
<evidence type="ECO:0000256" key="5">
    <source>
        <dbReference type="ARBA" id="ARBA00019599"/>
    </source>
</evidence>
<dbReference type="PROSITE" id="PS00107">
    <property type="entry name" value="PROTEIN_KINASE_ATP"/>
    <property type="match status" value="1"/>
</dbReference>
<dbReference type="GO" id="GO:0034727">
    <property type="term" value="P:piecemeal microautophagy of the nucleus"/>
    <property type="evidence" value="ECO:0007669"/>
    <property type="project" value="TreeGrafter"/>
</dbReference>
<keyword evidence="14" id="KW-0472">Membrane</keyword>
<dbReference type="PANTHER" id="PTHR24348:SF22">
    <property type="entry name" value="NON-SPECIFIC SERINE_THREONINE PROTEIN KINASE"/>
    <property type="match status" value="1"/>
</dbReference>
<sequence length="890" mass="99955">MSTTKGNNIAGGLLTPSNHPIVIADKFVIEKEIGNGSFATVYKGHLLSNKSESVAIKAVSRSKLKNKKLLENLEIEIAILKKIKHPHIVGLMECEKISSDFYLIMEYCALGDLTFFIKKRKHLVEKHPFCRTLFEKYPPTSEEHNGLNRVLVINFLQQLSSALKFLRSKNLVHRDIKPQNLLLSAPLLDYDNAKSFHERGLVGIYNLPILKIADFGFARFLPNTSLAETLCGSPLYMAPEILNYQRYNAKADLWSVGTVLYEMCCGRPPFKASNHLELFQKIKKANNVINFPKCVELEPAMVDLICSLLTFEPAKRMGFNDFFNNELVNEDLSRYEQESEPDLETKSRNVVESNMFISEYLNGKDKNRKLSSLQLSISKDLVESSQHQTPPTIKQVSNKDIKPLHGDQNAFATATAIGSKNYRAYDNSKSCFSALLLEKEYVVVEKNSVEVNALADEFAHAGSGLQAIRAPEQCVRGASQTVTGSRQSSTSTSPMANNTKQNLLRHNSGGMSSGGGSTSRRPSIVDRRLSLSSLGATNALSKALGMASLRLFGNNQQHSGTATFTQGGALSPLSSPQVFQDMIEQLVLNADHQWDNSKLFDIIHDDVILKAVENLTVKAYVIYSFAEVKFQEVTQVLSGSGHDLTPKRSIDDESAVDNVDDETDGKTTPEKRQHYAPAANSNSDQHYQPLTESTNELHVDEKSQQELNELCTETIVLYMKVLSLLAYAMHLTSRWWHESADRSCSFKLNILVQWIREKFNECLEKAQYLRIKIQSMHLTLDAEKQYPSPDLEPHAPVFVEKLIYDRALDISKFAAKMEMQGENLENCELAYSKSLWMLESLLDVINEEDNYDADNLGHTGVLDSADKDMIKIYIDSIANRLKALRRKISR</sequence>
<evidence type="ECO:0000256" key="13">
    <source>
        <dbReference type="ARBA" id="ARBA00023006"/>
    </source>
</evidence>
<evidence type="ECO:0000313" key="20">
    <source>
        <dbReference type="EMBL" id="AMD21032.1"/>
    </source>
</evidence>
<evidence type="ECO:0000256" key="2">
    <source>
        <dbReference type="ARBA" id="ARBA00004496"/>
    </source>
</evidence>
<comment type="subcellular location">
    <subcellularLocation>
        <location evidence="2">Cytoplasm</location>
    </subcellularLocation>
    <subcellularLocation>
        <location evidence="1">Endomembrane system</location>
    </subcellularLocation>
</comment>
<keyword evidence="11 17" id="KW-0067">ATP-binding</keyword>
<evidence type="ECO:0000256" key="10">
    <source>
        <dbReference type="ARBA" id="ARBA00022777"/>
    </source>
</evidence>
<dbReference type="GO" id="GO:0005829">
    <property type="term" value="C:cytosol"/>
    <property type="evidence" value="ECO:0007669"/>
    <property type="project" value="TreeGrafter"/>
</dbReference>
<protein>
    <recommendedName>
        <fullName evidence="4">Serine/threonine-protein kinase ATG1</fullName>
        <ecNumber evidence="3">2.7.11.1</ecNumber>
    </recommendedName>
    <alternativeName>
        <fullName evidence="15">Autophagy-related protein 1</fullName>
    </alternativeName>
    <alternativeName>
        <fullName evidence="5">Serine/threonine-protein kinase atg1</fullName>
    </alternativeName>
</protein>
<feature type="compositionally biased region" description="Acidic residues" evidence="18">
    <location>
        <begin position="652"/>
        <end position="663"/>
    </location>
</feature>
<dbReference type="GO" id="GO:1990316">
    <property type="term" value="C:Atg1/ULK1 kinase complex"/>
    <property type="evidence" value="ECO:0007669"/>
    <property type="project" value="UniProtKB-ARBA"/>
</dbReference>
<dbReference type="InterPro" id="IPR045269">
    <property type="entry name" value="Atg1-like"/>
</dbReference>
<dbReference type="PANTHER" id="PTHR24348">
    <property type="entry name" value="SERINE/THREONINE-PROTEIN KINASE UNC-51-RELATED"/>
    <property type="match status" value="1"/>
</dbReference>
<proteinExistence type="inferred from homology"/>
<evidence type="ECO:0000256" key="4">
    <source>
        <dbReference type="ARBA" id="ARBA00018572"/>
    </source>
</evidence>
<dbReference type="GO" id="GO:0000045">
    <property type="term" value="P:autophagosome assembly"/>
    <property type="evidence" value="ECO:0007669"/>
    <property type="project" value="TreeGrafter"/>
</dbReference>
<dbReference type="Pfam" id="PF00069">
    <property type="entry name" value="Pkinase"/>
    <property type="match status" value="1"/>
</dbReference>
<keyword evidence="12" id="KW-0653">Protein transport</keyword>
<dbReference type="GO" id="GO:0015031">
    <property type="term" value="P:protein transport"/>
    <property type="evidence" value="ECO:0007669"/>
    <property type="project" value="UniProtKB-KW"/>
</dbReference>
<dbReference type="EMBL" id="CP014245">
    <property type="protein sequence ID" value="AMD21032.1"/>
    <property type="molecule type" value="Genomic_DNA"/>
</dbReference>
<dbReference type="GO" id="GO:0005776">
    <property type="term" value="C:autophagosome"/>
    <property type="evidence" value="ECO:0007669"/>
    <property type="project" value="TreeGrafter"/>
</dbReference>
<dbReference type="EC" id="2.7.11.1" evidence="3"/>
<dbReference type="InterPro" id="IPR017441">
    <property type="entry name" value="Protein_kinase_ATP_BS"/>
</dbReference>
<dbReference type="GO" id="GO:0010506">
    <property type="term" value="P:regulation of autophagy"/>
    <property type="evidence" value="ECO:0007669"/>
    <property type="project" value="InterPro"/>
</dbReference>
<evidence type="ECO:0000256" key="11">
    <source>
        <dbReference type="ARBA" id="ARBA00022840"/>
    </source>
</evidence>
<feature type="compositionally biased region" description="Polar residues" evidence="18">
    <location>
        <begin position="478"/>
        <end position="505"/>
    </location>
</feature>
<evidence type="ECO:0000256" key="8">
    <source>
        <dbReference type="ARBA" id="ARBA00022679"/>
    </source>
</evidence>
<dbReference type="PROSITE" id="PS00108">
    <property type="entry name" value="PROTEIN_KINASE_ST"/>
    <property type="match status" value="1"/>
</dbReference>
<keyword evidence="13" id="KW-0072">Autophagy</keyword>
<dbReference type="STRING" id="45286.A0A109UZA1"/>
<comment type="similarity">
    <text evidence="16">Belongs to the protein kinase superfamily. Ser/Thr protein kinase family. APG1/unc-51/ULK1 subfamily.</text>
</comment>
<evidence type="ECO:0000256" key="15">
    <source>
        <dbReference type="ARBA" id="ARBA00030237"/>
    </source>
</evidence>
<dbReference type="FunFam" id="3.30.200.20:FF:000042">
    <property type="entry name" value="Aurora kinase A"/>
    <property type="match status" value="1"/>
</dbReference>
<dbReference type="GO" id="GO:0004674">
    <property type="term" value="F:protein serine/threonine kinase activity"/>
    <property type="evidence" value="ECO:0007669"/>
    <property type="project" value="UniProtKB-EC"/>
</dbReference>
<keyword evidence="9 17" id="KW-0547">Nucleotide-binding</keyword>
<accession>A0A109UZA1</accession>
<dbReference type="GO" id="GO:0012505">
    <property type="term" value="C:endomembrane system"/>
    <property type="evidence" value="ECO:0007669"/>
    <property type="project" value="UniProtKB-SubCell"/>
</dbReference>
<dbReference type="Gene3D" id="3.30.200.20">
    <property type="entry name" value="Phosphorylase Kinase, domain 1"/>
    <property type="match status" value="1"/>
</dbReference>
<evidence type="ECO:0000256" key="17">
    <source>
        <dbReference type="PROSITE-ProRule" id="PRU10141"/>
    </source>
</evidence>
<name>A0A109UZA1_9SACH</name>
<dbReference type="InterPro" id="IPR000719">
    <property type="entry name" value="Prot_kinase_dom"/>
</dbReference>
<feature type="compositionally biased region" description="Polar residues" evidence="18">
    <location>
        <begin position="679"/>
        <end position="688"/>
    </location>
</feature>
<dbReference type="OrthoDB" id="346907at2759"/>
<dbReference type="SMART" id="SM00220">
    <property type="entry name" value="S_TKc"/>
    <property type="match status" value="1"/>
</dbReference>
<evidence type="ECO:0000259" key="19">
    <source>
        <dbReference type="PROSITE" id="PS50011"/>
    </source>
</evidence>
<feature type="binding site" evidence="17">
    <location>
        <position position="57"/>
    </location>
    <ligand>
        <name>ATP</name>
        <dbReference type="ChEBI" id="CHEBI:30616"/>
    </ligand>
</feature>
<dbReference type="PROSITE" id="PS50011">
    <property type="entry name" value="PROTEIN_KINASE_DOM"/>
    <property type="match status" value="1"/>
</dbReference>
<keyword evidence="8" id="KW-0808">Transferase</keyword>
<organism evidence="20 21">
    <name type="scientific">Eremothecium sinecaudum</name>
    <dbReference type="NCBI Taxonomy" id="45286"/>
    <lineage>
        <taxon>Eukaryota</taxon>
        <taxon>Fungi</taxon>
        <taxon>Dikarya</taxon>
        <taxon>Ascomycota</taxon>
        <taxon>Saccharomycotina</taxon>
        <taxon>Saccharomycetes</taxon>
        <taxon>Saccharomycetales</taxon>
        <taxon>Saccharomycetaceae</taxon>
        <taxon>Eremothecium</taxon>
    </lineage>
</organism>
<feature type="compositionally biased region" description="Polar residues" evidence="18">
    <location>
        <begin position="381"/>
        <end position="396"/>
    </location>
</feature>
<dbReference type="GO" id="GO:0034045">
    <property type="term" value="C:phagophore assembly site membrane"/>
    <property type="evidence" value="ECO:0007669"/>
    <property type="project" value="TreeGrafter"/>
</dbReference>
<dbReference type="GeneID" id="28724308"/>
<gene>
    <name evidence="20" type="ORF">AW171_hschr52965</name>
</gene>
<evidence type="ECO:0000256" key="12">
    <source>
        <dbReference type="ARBA" id="ARBA00022927"/>
    </source>
</evidence>
<evidence type="ECO:0000256" key="6">
    <source>
        <dbReference type="ARBA" id="ARBA00022448"/>
    </source>
</evidence>
<dbReference type="InterPro" id="IPR022708">
    <property type="entry name" value="Atg1-like_tMIT"/>
</dbReference>
<dbReference type="Proteomes" id="UP000243052">
    <property type="component" value="Chromosome v"/>
</dbReference>
<feature type="compositionally biased region" description="Basic and acidic residues" evidence="18">
    <location>
        <begin position="664"/>
        <end position="673"/>
    </location>
</feature>
<evidence type="ECO:0000256" key="1">
    <source>
        <dbReference type="ARBA" id="ARBA00004308"/>
    </source>
</evidence>
<dbReference type="GO" id="GO:0000422">
    <property type="term" value="P:autophagy of mitochondrion"/>
    <property type="evidence" value="ECO:0007669"/>
    <property type="project" value="TreeGrafter"/>
</dbReference>
<dbReference type="GO" id="GO:0042594">
    <property type="term" value="P:response to starvation"/>
    <property type="evidence" value="ECO:0007669"/>
    <property type="project" value="TreeGrafter"/>
</dbReference>